<dbReference type="GO" id="GO:0048038">
    <property type="term" value="F:quinone binding"/>
    <property type="evidence" value="ECO:0007669"/>
    <property type="project" value="TreeGrafter"/>
</dbReference>
<dbReference type="GO" id="GO:0016616">
    <property type="term" value="F:oxidoreductase activity, acting on the CH-OH group of donors, NAD or NADP as acceptor"/>
    <property type="evidence" value="ECO:0007669"/>
    <property type="project" value="TreeGrafter"/>
</dbReference>
<comment type="similarity">
    <text evidence="1">Belongs to the short-chain dehydrogenases/reductases (SDR) family.</text>
</comment>
<organism evidence="3 4">
    <name type="scientific">Pestalotiopsis fici (strain W106-1 / CGMCC3.15140)</name>
    <dbReference type="NCBI Taxonomy" id="1229662"/>
    <lineage>
        <taxon>Eukaryota</taxon>
        <taxon>Fungi</taxon>
        <taxon>Dikarya</taxon>
        <taxon>Ascomycota</taxon>
        <taxon>Pezizomycotina</taxon>
        <taxon>Sordariomycetes</taxon>
        <taxon>Xylariomycetidae</taxon>
        <taxon>Amphisphaeriales</taxon>
        <taxon>Sporocadaceae</taxon>
        <taxon>Pestalotiopsis</taxon>
    </lineage>
</organism>
<dbReference type="OrthoDB" id="1393670at2759"/>
<evidence type="ECO:0000313" key="4">
    <source>
        <dbReference type="Proteomes" id="UP000030651"/>
    </source>
</evidence>
<dbReference type="Pfam" id="PF13561">
    <property type="entry name" value="adh_short_C2"/>
    <property type="match status" value="1"/>
</dbReference>
<accession>W3WHP3</accession>
<evidence type="ECO:0000256" key="2">
    <source>
        <dbReference type="ARBA" id="ARBA00022857"/>
    </source>
</evidence>
<dbReference type="FunFam" id="3.40.50.720:FF:001190">
    <property type="entry name" value="Short-chain dehydrogenase/reductase SDR"/>
    <property type="match status" value="1"/>
</dbReference>
<evidence type="ECO:0000256" key="1">
    <source>
        <dbReference type="ARBA" id="ARBA00006484"/>
    </source>
</evidence>
<dbReference type="PRINTS" id="PR00080">
    <property type="entry name" value="SDRFAMILY"/>
</dbReference>
<reference evidence="4" key="1">
    <citation type="journal article" date="2015" name="BMC Genomics">
        <title>Genomic and transcriptomic analysis of the endophytic fungus Pestalotiopsis fici reveals its lifestyle and high potential for synthesis of natural products.</title>
        <authorList>
            <person name="Wang X."/>
            <person name="Zhang X."/>
            <person name="Liu L."/>
            <person name="Xiang M."/>
            <person name="Wang W."/>
            <person name="Sun X."/>
            <person name="Che Y."/>
            <person name="Guo L."/>
            <person name="Liu G."/>
            <person name="Guo L."/>
            <person name="Wang C."/>
            <person name="Yin W.B."/>
            <person name="Stadler M."/>
            <person name="Zhang X."/>
            <person name="Liu X."/>
        </authorList>
    </citation>
    <scope>NUCLEOTIDE SEQUENCE [LARGE SCALE GENOMIC DNA]</scope>
    <source>
        <strain evidence="4">W106-1 / CGMCC3.15140</strain>
    </source>
</reference>
<evidence type="ECO:0008006" key="5">
    <source>
        <dbReference type="Google" id="ProtNLM"/>
    </source>
</evidence>
<keyword evidence="4" id="KW-1185">Reference proteome</keyword>
<dbReference type="RefSeq" id="XP_007841666.1">
    <property type="nucleotide sequence ID" value="XM_007843475.1"/>
</dbReference>
<dbReference type="EMBL" id="KI912122">
    <property type="protein sequence ID" value="ETS73289.1"/>
    <property type="molecule type" value="Genomic_DNA"/>
</dbReference>
<dbReference type="GeneID" id="19279907"/>
<dbReference type="InterPro" id="IPR036291">
    <property type="entry name" value="NAD(P)-bd_dom_sf"/>
</dbReference>
<dbReference type="OMA" id="VTSMVMM"/>
<keyword evidence="2" id="KW-0521">NADP</keyword>
<dbReference type="KEGG" id="pfy:PFICI_14894"/>
<dbReference type="AlphaFoldDB" id="W3WHP3"/>
<dbReference type="SUPFAM" id="SSF51735">
    <property type="entry name" value="NAD(P)-binding Rossmann-fold domains"/>
    <property type="match status" value="1"/>
</dbReference>
<proteinExistence type="inferred from homology"/>
<dbReference type="CDD" id="cd05233">
    <property type="entry name" value="SDR_c"/>
    <property type="match status" value="1"/>
</dbReference>
<name>W3WHP3_PESFW</name>
<gene>
    <name evidence="3" type="ORF">PFICI_14894</name>
</gene>
<dbReference type="InParanoid" id="W3WHP3"/>
<dbReference type="eggNOG" id="KOG0725">
    <property type="taxonomic scope" value="Eukaryota"/>
</dbReference>
<dbReference type="GO" id="GO:0006633">
    <property type="term" value="P:fatty acid biosynthetic process"/>
    <property type="evidence" value="ECO:0007669"/>
    <property type="project" value="TreeGrafter"/>
</dbReference>
<dbReference type="Gene3D" id="3.40.50.720">
    <property type="entry name" value="NAD(P)-binding Rossmann-like Domain"/>
    <property type="match status" value="1"/>
</dbReference>
<dbReference type="PROSITE" id="PS00061">
    <property type="entry name" value="ADH_SHORT"/>
    <property type="match status" value="1"/>
</dbReference>
<evidence type="ECO:0000313" key="3">
    <source>
        <dbReference type="EMBL" id="ETS73289.1"/>
    </source>
</evidence>
<dbReference type="PRINTS" id="PR00081">
    <property type="entry name" value="GDHRDH"/>
</dbReference>
<protein>
    <recommendedName>
        <fullName evidence="5">Oxidoreductase</fullName>
    </recommendedName>
</protein>
<dbReference type="PANTHER" id="PTHR42760:SF122">
    <property type="entry name" value="NAD(P)-BINDING PROTEIN"/>
    <property type="match status" value="1"/>
</dbReference>
<dbReference type="InterPro" id="IPR002347">
    <property type="entry name" value="SDR_fam"/>
</dbReference>
<sequence>MSVFRAFDFSGEVAIVTGAGSRMDGEIGNGRATAILLARQGARVALVDSNLGWAQETKRMIEKEQGIAEVIQADVTVEESCKLAVARTIELFGTVHVLVNIVGVGGAMGDAVELNVDAWERDFRINVTSMMLMSRHAIPEMRKNGRGAIVNMSSVSGLLGGNPSLLYPTSKGAVIQMTRAMAAQHGPENIRVNCVAPGMVYTPMVRGRGMTDEMRQARINQNLLKQEGTAWDVGYAILFLCSKEAKWITGLVMPVDGGTTAGKADRPALKADTLAESNTGIPN</sequence>
<dbReference type="PANTHER" id="PTHR42760">
    <property type="entry name" value="SHORT-CHAIN DEHYDROGENASES/REDUCTASES FAMILY MEMBER"/>
    <property type="match status" value="1"/>
</dbReference>
<dbReference type="InterPro" id="IPR020904">
    <property type="entry name" value="Sc_DH/Rdtase_CS"/>
</dbReference>
<dbReference type="HOGENOM" id="CLU_010194_1_0_1"/>
<dbReference type="Proteomes" id="UP000030651">
    <property type="component" value="Unassembled WGS sequence"/>
</dbReference>